<evidence type="ECO:0000256" key="1">
    <source>
        <dbReference type="SAM" id="MobiDB-lite"/>
    </source>
</evidence>
<dbReference type="EMBL" id="LAZR01001173">
    <property type="protein sequence ID" value="KKN49310.1"/>
    <property type="molecule type" value="Genomic_DNA"/>
</dbReference>
<proteinExistence type="predicted"/>
<name>A0A0F9QYH2_9ZZZZ</name>
<feature type="region of interest" description="Disordered" evidence="1">
    <location>
        <begin position="133"/>
        <end position="186"/>
    </location>
</feature>
<protein>
    <submittedName>
        <fullName evidence="2">Uncharacterized protein</fullName>
    </submittedName>
</protein>
<evidence type="ECO:0000313" key="2">
    <source>
        <dbReference type="EMBL" id="KKN49310.1"/>
    </source>
</evidence>
<sequence length="310" mass="34974">MAESLSAEQIEERRKNLAFIRENMPSDPDGGHMFTTTLLMQEEWLATVDELQTYVRDAHIIRGLRTQKCLGPTGGLALACEDCYEHLADYCAPCYLRAIHLTPEMLQGIREGVKAVKEGRIRPWSEVGAELFENEPLPVTSAEAEEGTPREQSEEEAWREQFENTPPTGIIGLHTDPEDPRNATPEEFENECGIAGQGHVWVKMGTVGLRGLSGMEWGDTKCLRCGIPVPVPDFDELEPGRECCWEHDCPHHNGMKQNVSGQWYNPFYHCFIGLPCTGADCPHTVGMRRDGNDEWYDPNDPTDGRYRPDR</sequence>
<comment type="caution">
    <text evidence="2">The sequence shown here is derived from an EMBL/GenBank/DDBJ whole genome shotgun (WGS) entry which is preliminary data.</text>
</comment>
<accession>A0A0F9QYH2</accession>
<feature type="compositionally biased region" description="Basic and acidic residues" evidence="1">
    <location>
        <begin position="147"/>
        <end position="162"/>
    </location>
</feature>
<dbReference type="AlphaFoldDB" id="A0A0F9QYH2"/>
<organism evidence="2">
    <name type="scientific">marine sediment metagenome</name>
    <dbReference type="NCBI Taxonomy" id="412755"/>
    <lineage>
        <taxon>unclassified sequences</taxon>
        <taxon>metagenomes</taxon>
        <taxon>ecological metagenomes</taxon>
    </lineage>
</organism>
<reference evidence="2" key="1">
    <citation type="journal article" date="2015" name="Nature">
        <title>Complex archaea that bridge the gap between prokaryotes and eukaryotes.</title>
        <authorList>
            <person name="Spang A."/>
            <person name="Saw J.H."/>
            <person name="Jorgensen S.L."/>
            <person name="Zaremba-Niedzwiedzka K."/>
            <person name="Martijn J."/>
            <person name="Lind A.E."/>
            <person name="van Eijk R."/>
            <person name="Schleper C."/>
            <person name="Guy L."/>
            <person name="Ettema T.J."/>
        </authorList>
    </citation>
    <scope>NUCLEOTIDE SEQUENCE</scope>
</reference>
<gene>
    <name evidence="2" type="ORF">LCGC14_0644090</name>
</gene>